<dbReference type="GeneID" id="89453714"/>
<dbReference type="RefSeq" id="WP_013187709.1">
    <property type="nucleotide sequence ID" value="NC_014230.1"/>
</dbReference>
<accession>A3U938</accession>
<dbReference type="Pfam" id="PF11750">
    <property type="entry name" value="DUF3307"/>
    <property type="match status" value="1"/>
</dbReference>
<dbReference type="EMBL" id="CP002046">
    <property type="protein sequence ID" value="EAP86324.1"/>
    <property type="molecule type" value="Genomic_DNA"/>
</dbReference>
<dbReference type="STRING" id="216432.CA2559_09828"/>
<protein>
    <recommendedName>
        <fullName evidence="4">DUF3307 domain-containing protein</fullName>
    </recommendedName>
</protein>
<sequence>MDISLFLILQLIAHLLTDFVFQNNRLATDKNTKGFKSSFLIWHGLIAILLSWLLSFQLNFIIGALLIGISHYIIDGCKPFLNNHKSLGRYAFYIDQFLHIILFIAVSLTFFTLTDFNPVINVIAAKQYIVLTAGFLFILKPTNIFIKEMLSTFEIESTPQSQELEKAGRLIGILERILVVIFVLIGQFGAIGFLIAAKSILRYKDTDLLKTEYVLIGTKLSFGIAVLVGLLIQLILTL</sequence>
<feature type="transmembrane region" description="Helical" evidence="1">
    <location>
        <begin position="213"/>
        <end position="236"/>
    </location>
</feature>
<dbReference type="eggNOG" id="COG5061">
    <property type="taxonomic scope" value="Bacteria"/>
</dbReference>
<dbReference type="Proteomes" id="UP000002297">
    <property type="component" value="Chromosome"/>
</dbReference>
<gene>
    <name evidence="2" type="ordered locus">CA2559_09828</name>
</gene>
<keyword evidence="1" id="KW-0812">Transmembrane</keyword>
<proteinExistence type="predicted"/>
<evidence type="ECO:0000313" key="2">
    <source>
        <dbReference type="EMBL" id="EAP86324.1"/>
    </source>
</evidence>
<dbReference type="InterPro" id="IPR021737">
    <property type="entry name" value="Phage_phiKZ_Orf197"/>
</dbReference>
<organism evidence="2 3">
    <name type="scientific">Croceibacter atlanticus (strain ATCC BAA-628 / JCM 21780 / CIP 108009 / IAM 15332 / KCTC 12090 / HTCC2559)</name>
    <dbReference type="NCBI Taxonomy" id="216432"/>
    <lineage>
        <taxon>Bacteria</taxon>
        <taxon>Pseudomonadati</taxon>
        <taxon>Bacteroidota</taxon>
        <taxon>Flavobacteriia</taxon>
        <taxon>Flavobacteriales</taxon>
        <taxon>Flavobacteriaceae</taxon>
        <taxon>Croceibacter</taxon>
    </lineage>
</organism>
<evidence type="ECO:0000256" key="1">
    <source>
        <dbReference type="SAM" id="Phobius"/>
    </source>
</evidence>
<evidence type="ECO:0008006" key="4">
    <source>
        <dbReference type="Google" id="ProtNLM"/>
    </source>
</evidence>
<feature type="transmembrane region" description="Helical" evidence="1">
    <location>
        <begin position="177"/>
        <end position="201"/>
    </location>
</feature>
<feature type="transmembrane region" description="Helical" evidence="1">
    <location>
        <begin position="119"/>
        <end position="139"/>
    </location>
</feature>
<keyword evidence="1" id="KW-1133">Transmembrane helix</keyword>
<feature type="transmembrane region" description="Helical" evidence="1">
    <location>
        <begin position="90"/>
        <end position="113"/>
    </location>
</feature>
<reference evidence="2 3" key="1">
    <citation type="journal article" date="2010" name="J. Bacteriol.">
        <title>The complete genome sequence of Croceibacter atlanticus HTCC2559T.</title>
        <authorList>
            <person name="Oh H.M."/>
            <person name="Kang I."/>
            <person name="Ferriera S."/>
            <person name="Giovannoni S.J."/>
            <person name="Cho J.C."/>
        </authorList>
    </citation>
    <scope>NUCLEOTIDE SEQUENCE [LARGE SCALE GENOMIC DNA]</scope>
    <source>
        <strain evidence="3">ATCC BAA-628 / HTCC2559 / KCTC 12090</strain>
    </source>
</reference>
<name>A3U938_CROAH</name>
<keyword evidence="3" id="KW-1185">Reference proteome</keyword>
<dbReference type="AlphaFoldDB" id="A3U938"/>
<dbReference type="HOGENOM" id="CLU_072282_2_0_10"/>
<dbReference type="OrthoDB" id="8536716at2"/>
<keyword evidence="1" id="KW-0472">Membrane</keyword>
<evidence type="ECO:0000313" key="3">
    <source>
        <dbReference type="Proteomes" id="UP000002297"/>
    </source>
</evidence>
<dbReference type="KEGG" id="cat:CA2559_09828"/>
<feature type="transmembrane region" description="Helical" evidence="1">
    <location>
        <begin position="41"/>
        <end position="69"/>
    </location>
</feature>